<dbReference type="Pfam" id="PF00528">
    <property type="entry name" value="BPD_transp_1"/>
    <property type="match status" value="1"/>
</dbReference>
<dbReference type="SUPFAM" id="SSF161098">
    <property type="entry name" value="MetI-like"/>
    <property type="match status" value="1"/>
</dbReference>
<dbReference type="InterPro" id="IPR000515">
    <property type="entry name" value="MetI-like"/>
</dbReference>
<gene>
    <name evidence="11" type="primary">glnM</name>
    <name evidence="11" type="ORF">BW727_101339</name>
</gene>
<comment type="subcellular location">
    <subcellularLocation>
        <location evidence="1 9">Cell membrane</location>
        <topology evidence="1 9">Multi-pass membrane protein</topology>
    </subcellularLocation>
</comment>
<comment type="similarity">
    <text evidence="2">Belongs to the binding-protein-dependent transport system permease family. HisMQ subfamily.</text>
</comment>
<accession>A0A1S6IQ73</accession>
<evidence type="ECO:0000256" key="2">
    <source>
        <dbReference type="ARBA" id="ARBA00010072"/>
    </source>
</evidence>
<dbReference type="GO" id="GO:0043190">
    <property type="term" value="C:ATP-binding cassette (ABC) transporter complex"/>
    <property type="evidence" value="ECO:0007669"/>
    <property type="project" value="InterPro"/>
</dbReference>
<evidence type="ECO:0000256" key="4">
    <source>
        <dbReference type="ARBA" id="ARBA00022475"/>
    </source>
</evidence>
<dbReference type="PROSITE" id="PS50928">
    <property type="entry name" value="ABC_TM1"/>
    <property type="match status" value="1"/>
</dbReference>
<feature type="transmembrane region" description="Helical" evidence="9">
    <location>
        <begin position="184"/>
        <end position="202"/>
    </location>
</feature>
<dbReference type="PANTHER" id="PTHR30614">
    <property type="entry name" value="MEMBRANE COMPONENT OF AMINO ACID ABC TRANSPORTER"/>
    <property type="match status" value="1"/>
</dbReference>
<keyword evidence="5 9" id="KW-0812">Transmembrane</keyword>
<sequence length="216" mass="23815">MSIEFLKTYLPIYFQGAVYTIALSFFAILGGVVLGSGLALAKMSERKWLSKPASGYIQIVRGTPLLVQLFIIYYGLFSLNIELPDFTSGTITIALNAAAYIAEIIRAGINGVDKGQMEAARSIGMNKVLAMRKIIYPQALKNILPALGNEFITLMKESSIISVIGMQDLMFKAKVVAGATFMPFLPYMIAAVFYFALTSIFTRGLGYYERRLQESD</sequence>
<keyword evidence="7 9" id="KW-1133">Transmembrane helix</keyword>
<dbReference type="PANTHER" id="PTHR30614:SF20">
    <property type="entry name" value="GLUTAMINE TRANSPORT SYSTEM PERMEASE PROTEIN GLNP"/>
    <property type="match status" value="1"/>
</dbReference>
<dbReference type="EMBL" id="CP019728">
    <property type="protein sequence ID" value="AQS53706.1"/>
    <property type="molecule type" value="Genomic_DNA"/>
</dbReference>
<dbReference type="FunFam" id="1.10.3720.10:FF:000033">
    <property type="entry name" value="Polar amino acid ABC transporter permease"/>
    <property type="match status" value="1"/>
</dbReference>
<feature type="domain" description="ABC transmembrane type-1" evidence="10">
    <location>
        <begin position="17"/>
        <end position="206"/>
    </location>
</feature>
<evidence type="ECO:0000256" key="6">
    <source>
        <dbReference type="ARBA" id="ARBA00022970"/>
    </source>
</evidence>
<dbReference type="KEGG" id="jda:BW727_101339"/>
<evidence type="ECO:0000256" key="8">
    <source>
        <dbReference type="ARBA" id="ARBA00023136"/>
    </source>
</evidence>
<dbReference type="InterPro" id="IPR043429">
    <property type="entry name" value="ArtM/GltK/GlnP/TcyL/YhdX-like"/>
</dbReference>
<evidence type="ECO:0000259" key="10">
    <source>
        <dbReference type="PROSITE" id="PS50928"/>
    </source>
</evidence>
<dbReference type="InterPro" id="IPR035906">
    <property type="entry name" value="MetI-like_sf"/>
</dbReference>
<dbReference type="CDD" id="cd06261">
    <property type="entry name" value="TM_PBP2"/>
    <property type="match status" value="1"/>
</dbReference>
<evidence type="ECO:0000313" key="12">
    <source>
        <dbReference type="Proteomes" id="UP000188993"/>
    </source>
</evidence>
<dbReference type="Proteomes" id="UP000188993">
    <property type="component" value="Chromosome"/>
</dbReference>
<dbReference type="GO" id="GO:0006865">
    <property type="term" value="P:amino acid transport"/>
    <property type="evidence" value="ECO:0007669"/>
    <property type="project" value="UniProtKB-KW"/>
</dbReference>
<dbReference type="RefSeq" id="WP_062468591.1">
    <property type="nucleotide sequence ID" value="NZ_BBYN01000009.1"/>
</dbReference>
<feature type="transmembrane region" description="Helical" evidence="9">
    <location>
        <begin position="53"/>
        <end position="76"/>
    </location>
</feature>
<keyword evidence="4" id="KW-1003">Cell membrane</keyword>
<evidence type="ECO:0000256" key="9">
    <source>
        <dbReference type="RuleBase" id="RU363032"/>
    </source>
</evidence>
<evidence type="ECO:0000256" key="5">
    <source>
        <dbReference type="ARBA" id="ARBA00022692"/>
    </source>
</evidence>
<evidence type="ECO:0000313" key="11">
    <source>
        <dbReference type="EMBL" id="AQS53706.1"/>
    </source>
</evidence>
<reference evidence="11 12" key="1">
    <citation type="journal article" date="2014" name="Int. J. Syst. Evol. Microbiol.">
        <title>Jeotgalibaca dankookensis gen. nov., sp. nov., a member of the family Carnobacteriaceae, isolated from seujeot (Korean traditional food).</title>
        <authorList>
            <person name="Lee D.G."/>
            <person name="Trujillo M.E."/>
            <person name="Kang H."/>
            <person name="Ahn T.Y."/>
        </authorList>
    </citation>
    <scope>NUCLEOTIDE SEQUENCE [LARGE SCALE GENOMIC DNA]</scope>
    <source>
        <strain evidence="11 12">EX-07</strain>
    </source>
</reference>
<dbReference type="Gene3D" id="1.10.3720.10">
    <property type="entry name" value="MetI-like"/>
    <property type="match status" value="1"/>
</dbReference>
<dbReference type="GO" id="GO:0022857">
    <property type="term" value="F:transmembrane transporter activity"/>
    <property type="evidence" value="ECO:0007669"/>
    <property type="project" value="InterPro"/>
</dbReference>
<dbReference type="AlphaFoldDB" id="A0A1S6IQ73"/>
<dbReference type="InterPro" id="IPR010065">
    <property type="entry name" value="AA_ABC_transptr_permease_3TM"/>
</dbReference>
<proteinExistence type="inferred from homology"/>
<keyword evidence="6" id="KW-0029">Amino-acid transport</keyword>
<evidence type="ECO:0000256" key="3">
    <source>
        <dbReference type="ARBA" id="ARBA00022448"/>
    </source>
</evidence>
<dbReference type="STRING" id="708126.BW727_101339"/>
<evidence type="ECO:0000256" key="1">
    <source>
        <dbReference type="ARBA" id="ARBA00004651"/>
    </source>
</evidence>
<feature type="transmembrane region" description="Helical" evidence="9">
    <location>
        <begin position="12"/>
        <end position="41"/>
    </location>
</feature>
<keyword evidence="12" id="KW-1185">Reference proteome</keyword>
<keyword evidence="3 9" id="KW-0813">Transport</keyword>
<protein>
    <submittedName>
        <fullName evidence="11">Putative glutamine ABC transporter permease protein GlnM</fullName>
    </submittedName>
</protein>
<keyword evidence="8 9" id="KW-0472">Membrane</keyword>
<organism evidence="11 12">
    <name type="scientific">Jeotgalibaca dankookensis</name>
    <dbReference type="NCBI Taxonomy" id="708126"/>
    <lineage>
        <taxon>Bacteria</taxon>
        <taxon>Bacillati</taxon>
        <taxon>Bacillota</taxon>
        <taxon>Bacilli</taxon>
        <taxon>Lactobacillales</taxon>
        <taxon>Carnobacteriaceae</taxon>
        <taxon>Jeotgalibaca</taxon>
    </lineage>
</organism>
<evidence type="ECO:0000256" key="7">
    <source>
        <dbReference type="ARBA" id="ARBA00022989"/>
    </source>
</evidence>
<name>A0A1S6IQ73_9LACT</name>
<dbReference type="NCBIfam" id="TIGR01726">
    <property type="entry name" value="HEQRo_perm_3TM"/>
    <property type="match status" value="1"/>
</dbReference>
<dbReference type="OrthoDB" id="9811552at2"/>